<dbReference type="InterPro" id="IPR011051">
    <property type="entry name" value="RmlC_Cupin_sf"/>
</dbReference>
<organism evidence="3 4">
    <name type="scientific">Microbacterium yannicii</name>
    <dbReference type="NCBI Taxonomy" id="671622"/>
    <lineage>
        <taxon>Bacteria</taxon>
        <taxon>Bacillati</taxon>
        <taxon>Actinomycetota</taxon>
        <taxon>Actinomycetes</taxon>
        <taxon>Micrococcales</taxon>
        <taxon>Microbacteriaceae</taxon>
        <taxon>Microbacterium</taxon>
    </lineage>
</organism>
<gene>
    <name evidence="3" type="ORF">GCM10025760_01610</name>
</gene>
<evidence type="ECO:0000313" key="3">
    <source>
        <dbReference type="EMBL" id="GAA5084150.1"/>
    </source>
</evidence>
<dbReference type="SUPFAM" id="SSF47413">
    <property type="entry name" value="lambda repressor-like DNA-binding domains"/>
    <property type="match status" value="1"/>
</dbReference>
<dbReference type="InterPro" id="IPR001387">
    <property type="entry name" value="Cro/C1-type_HTH"/>
</dbReference>
<dbReference type="InterPro" id="IPR013096">
    <property type="entry name" value="Cupin_2"/>
</dbReference>
<dbReference type="Pfam" id="PF07883">
    <property type="entry name" value="Cupin_2"/>
    <property type="match status" value="1"/>
</dbReference>
<dbReference type="CDD" id="cd00093">
    <property type="entry name" value="HTH_XRE"/>
    <property type="match status" value="1"/>
</dbReference>
<sequence>MGEVPTQIGPRLRTLRVATGRSLSSVAHELGISSSALSQIETGVMQPSVSRLIELVGVLGVPVSAIFDDPGPFAPRPHDDRADVTEQLPGVLVAHAGGSSPAELAEGVTYRRLSPASLPGVDWFESTYPPGSSSSTDGTMLVHAGYESGWVARGELTFEFADGKVRLGPGASLSFPASRPHRVVNDTAEPAVAIWLTLTGAGTGARVGVTGDAGAEP</sequence>
<accession>A0ABP9LSX8</accession>
<dbReference type="InterPro" id="IPR014710">
    <property type="entry name" value="RmlC-like_jellyroll"/>
</dbReference>
<name>A0ABP9LSX8_9MICO</name>
<dbReference type="Gene3D" id="1.10.260.40">
    <property type="entry name" value="lambda repressor-like DNA-binding domains"/>
    <property type="match status" value="1"/>
</dbReference>
<dbReference type="PANTHER" id="PTHR46797">
    <property type="entry name" value="HTH-TYPE TRANSCRIPTIONAL REGULATOR"/>
    <property type="match status" value="1"/>
</dbReference>
<dbReference type="InterPro" id="IPR050807">
    <property type="entry name" value="TransReg_Diox_bact_type"/>
</dbReference>
<dbReference type="Proteomes" id="UP001501407">
    <property type="component" value="Unassembled WGS sequence"/>
</dbReference>
<dbReference type="PANTHER" id="PTHR46797:SF1">
    <property type="entry name" value="METHYLPHOSPHONATE SYNTHASE"/>
    <property type="match status" value="1"/>
</dbReference>
<dbReference type="SMART" id="SM00530">
    <property type="entry name" value="HTH_XRE"/>
    <property type="match status" value="1"/>
</dbReference>
<dbReference type="CDD" id="cd02209">
    <property type="entry name" value="cupin_XRE_C"/>
    <property type="match status" value="1"/>
</dbReference>
<evidence type="ECO:0000259" key="2">
    <source>
        <dbReference type="PROSITE" id="PS50943"/>
    </source>
</evidence>
<evidence type="ECO:0000256" key="1">
    <source>
        <dbReference type="ARBA" id="ARBA00023125"/>
    </source>
</evidence>
<evidence type="ECO:0000313" key="4">
    <source>
        <dbReference type="Proteomes" id="UP001501407"/>
    </source>
</evidence>
<dbReference type="EMBL" id="BAABKZ010000001">
    <property type="protein sequence ID" value="GAA5084150.1"/>
    <property type="molecule type" value="Genomic_DNA"/>
</dbReference>
<dbReference type="SUPFAM" id="SSF51182">
    <property type="entry name" value="RmlC-like cupins"/>
    <property type="match status" value="1"/>
</dbReference>
<keyword evidence="1" id="KW-0238">DNA-binding</keyword>
<dbReference type="RefSeq" id="WP_194412088.1">
    <property type="nucleotide sequence ID" value="NZ_BAABKZ010000001.1"/>
</dbReference>
<keyword evidence="4" id="KW-1185">Reference proteome</keyword>
<protein>
    <submittedName>
        <fullName evidence="3">Cupin domain-containing protein</fullName>
    </submittedName>
</protein>
<dbReference type="PROSITE" id="PS50943">
    <property type="entry name" value="HTH_CROC1"/>
    <property type="match status" value="1"/>
</dbReference>
<comment type="caution">
    <text evidence="3">The sequence shown here is derived from an EMBL/GenBank/DDBJ whole genome shotgun (WGS) entry which is preliminary data.</text>
</comment>
<proteinExistence type="predicted"/>
<dbReference type="InterPro" id="IPR010982">
    <property type="entry name" value="Lambda_DNA-bd_dom_sf"/>
</dbReference>
<dbReference type="Gene3D" id="2.60.120.10">
    <property type="entry name" value="Jelly Rolls"/>
    <property type="match status" value="1"/>
</dbReference>
<feature type="domain" description="HTH cro/C1-type" evidence="2">
    <location>
        <begin position="12"/>
        <end position="66"/>
    </location>
</feature>
<dbReference type="Pfam" id="PF01381">
    <property type="entry name" value="HTH_3"/>
    <property type="match status" value="1"/>
</dbReference>
<reference evidence="4" key="1">
    <citation type="journal article" date="2019" name="Int. J. Syst. Evol. Microbiol.">
        <title>The Global Catalogue of Microorganisms (GCM) 10K type strain sequencing project: providing services to taxonomists for standard genome sequencing and annotation.</title>
        <authorList>
            <consortium name="The Broad Institute Genomics Platform"/>
            <consortium name="The Broad Institute Genome Sequencing Center for Infectious Disease"/>
            <person name="Wu L."/>
            <person name="Ma J."/>
        </authorList>
    </citation>
    <scope>NUCLEOTIDE SEQUENCE [LARGE SCALE GENOMIC DNA]</scope>
    <source>
        <strain evidence="4">JCM 18959</strain>
    </source>
</reference>